<keyword evidence="2" id="KW-1185">Reference proteome</keyword>
<evidence type="ECO:0000313" key="2">
    <source>
        <dbReference type="Proteomes" id="UP000275078"/>
    </source>
</evidence>
<sequence>MVPRPPTPLSSEVILQTANLIQIPQFENITSTNTPEENINALADLISNQNSRPVSPFSEGIDLQDESARRLAGLLFQVFTESHAIKARESNESKDEIDRLHTRNFEQAMNILSQLQPEHLSIRASDIDQEYGRLTDLWRRLNGLVTESRQIPPGIVAEDTMQFISSWCQVVFGDFMAVVAFMMHLKWTLATSNRTNGTGKSPANFFSSTTVFGGAQASETGVHRTFLQEWNQTVVELTG</sequence>
<dbReference type="AlphaFoldDB" id="A0A3N4IAU9"/>
<dbReference type="EMBL" id="ML119666">
    <property type="protein sequence ID" value="RPA83215.1"/>
    <property type="molecule type" value="Genomic_DNA"/>
</dbReference>
<gene>
    <name evidence="1" type="ORF">BJ508DRAFT_304952</name>
</gene>
<evidence type="ECO:0000313" key="1">
    <source>
        <dbReference type="EMBL" id="RPA83215.1"/>
    </source>
</evidence>
<protein>
    <submittedName>
        <fullName evidence="1">Uncharacterized protein</fullName>
    </submittedName>
</protein>
<accession>A0A3N4IAU9</accession>
<proteinExistence type="predicted"/>
<reference evidence="1 2" key="1">
    <citation type="journal article" date="2018" name="Nat. Ecol. Evol.">
        <title>Pezizomycetes genomes reveal the molecular basis of ectomycorrhizal truffle lifestyle.</title>
        <authorList>
            <person name="Murat C."/>
            <person name="Payen T."/>
            <person name="Noel B."/>
            <person name="Kuo A."/>
            <person name="Morin E."/>
            <person name="Chen J."/>
            <person name="Kohler A."/>
            <person name="Krizsan K."/>
            <person name="Balestrini R."/>
            <person name="Da Silva C."/>
            <person name="Montanini B."/>
            <person name="Hainaut M."/>
            <person name="Levati E."/>
            <person name="Barry K.W."/>
            <person name="Belfiori B."/>
            <person name="Cichocki N."/>
            <person name="Clum A."/>
            <person name="Dockter R.B."/>
            <person name="Fauchery L."/>
            <person name="Guy J."/>
            <person name="Iotti M."/>
            <person name="Le Tacon F."/>
            <person name="Lindquist E.A."/>
            <person name="Lipzen A."/>
            <person name="Malagnac F."/>
            <person name="Mello A."/>
            <person name="Molinier V."/>
            <person name="Miyauchi S."/>
            <person name="Poulain J."/>
            <person name="Riccioni C."/>
            <person name="Rubini A."/>
            <person name="Sitrit Y."/>
            <person name="Splivallo R."/>
            <person name="Traeger S."/>
            <person name="Wang M."/>
            <person name="Zifcakova L."/>
            <person name="Wipf D."/>
            <person name="Zambonelli A."/>
            <person name="Paolocci F."/>
            <person name="Nowrousian M."/>
            <person name="Ottonello S."/>
            <person name="Baldrian P."/>
            <person name="Spatafora J.W."/>
            <person name="Henrissat B."/>
            <person name="Nagy L.G."/>
            <person name="Aury J.M."/>
            <person name="Wincker P."/>
            <person name="Grigoriev I.V."/>
            <person name="Bonfante P."/>
            <person name="Martin F.M."/>
        </authorList>
    </citation>
    <scope>NUCLEOTIDE SEQUENCE [LARGE SCALE GENOMIC DNA]</scope>
    <source>
        <strain evidence="1 2">RN42</strain>
    </source>
</reference>
<organism evidence="1 2">
    <name type="scientific">Ascobolus immersus RN42</name>
    <dbReference type="NCBI Taxonomy" id="1160509"/>
    <lineage>
        <taxon>Eukaryota</taxon>
        <taxon>Fungi</taxon>
        <taxon>Dikarya</taxon>
        <taxon>Ascomycota</taxon>
        <taxon>Pezizomycotina</taxon>
        <taxon>Pezizomycetes</taxon>
        <taxon>Pezizales</taxon>
        <taxon>Ascobolaceae</taxon>
        <taxon>Ascobolus</taxon>
    </lineage>
</organism>
<name>A0A3N4IAU9_ASCIM</name>
<dbReference type="Proteomes" id="UP000275078">
    <property type="component" value="Unassembled WGS sequence"/>
</dbReference>